<evidence type="ECO:0000313" key="1">
    <source>
        <dbReference type="EMBL" id="NKZ39026.1"/>
    </source>
</evidence>
<reference evidence="1 2" key="1">
    <citation type="journal article" date="2017" name="Int. J. Syst. Evol. Microbiol.">
        <title>Oleiagrimonas citrea sp. nov., a marine bacterium isolated from tidal flat sediment and emended description of the genus Oleiagrimonas Fang et al. 2015 and Oleiagrimonas soli.</title>
        <authorList>
            <person name="Yang S.H."/>
            <person name="Seo H.S."/>
            <person name="Seong C.N."/>
            <person name="Kwon K.K."/>
        </authorList>
    </citation>
    <scope>NUCLEOTIDE SEQUENCE [LARGE SCALE GENOMIC DNA]</scope>
    <source>
        <strain evidence="1 2">MEBiC09124</strain>
    </source>
</reference>
<dbReference type="Proteomes" id="UP000541636">
    <property type="component" value="Unassembled WGS sequence"/>
</dbReference>
<accession>A0A846ZM30</accession>
<gene>
    <name evidence="1" type="ORF">HF690_08690</name>
</gene>
<sequence>MSMRRIRTFRAMQRVARVQEAEAMLELALAVSEEHAQEEVVDAATERVNVAQKVAGEIIRESSTQIGRLVLMRELCDRLGERVDHESASLSLLREVSADRAQKRSSLHHYRSRVEEAGEAAAMEDHASKARSQAETAIQGWILNRYLGGL</sequence>
<dbReference type="RefSeq" id="WP_168609165.1">
    <property type="nucleotide sequence ID" value="NZ_JAAZQD010000003.1"/>
</dbReference>
<name>A0A846ZM30_9GAMM</name>
<organism evidence="1 2">
    <name type="scientific">Oleiagrimonas citrea</name>
    <dbReference type="NCBI Taxonomy" id="1665687"/>
    <lineage>
        <taxon>Bacteria</taxon>
        <taxon>Pseudomonadati</taxon>
        <taxon>Pseudomonadota</taxon>
        <taxon>Gammaproteobacteria</taxon>
        <taxon>Lysobacterales</taxon>
        <taxon>Rhodanobacteraceae</taxon>
        <taxon>Oleiagrimonas</taxon>
    </lineage>
</organism>
<comment type="caution">
    <text evidence="1">The sequence shown here is derived from an EMBL/GenBank/DDBJ whole genome shotgun (WGS) entry which is preliminary data.</text>
</comment>
<protein>
    <submittedName>
        <fullName evidence="1">Uncharacterized protein</fullName>
    </submittedName>
</protein>
<proteinExistence type="predicted"/>
<dbReference type="AlphaFoldDB" id="A0A846ZM30"/>
<dbReference type="EMBL" id="JAAZQD010000003">
    <property type="protein sequence ID" value="NKZ39026.1"/>
    <property type="molecule type" value="Genomic_DNA"/>
</dbReference>
<keyword evidence="2" id="KW-1185">Reference proteome</keyword>
<evidence type="ECO:0000313" key="2">
    <source>
        <dbReference type="Proteomes" id="UP000541636"/>
    </source>
</evidence>